<reference evidence="2 3" key="1">
    <citation type="journal article" date="2003" name="Proc. Natl. Acad. Sci. U.S.A.">
        <title>Complete genome sequence of the marine planctomycete Pirellula sp. strain 1.</title>
        <authorList>
            <person name="Gloeckner F.O."/>
            <person name="Kube M."/>
            <person name="Bauer M."/>
            <person name="Teeling H."/>
            <person name="Lombardot T."/>
            <person name="Ludwig W."/>
            <person name="Gade D."/>
            <person name="Beck A."/>
            <person name="Borzym K."/>
            <person name="Heitmann K."/>
            <person name="Rabus R."/>
            <person name="Schlesner H."/>
            <person name="Amann R."/>
            <person name="Reinhardt R."/>
        </authorList>
    </citation>
    <scope>NUCLEOTIDE SEQUENCE [LARGE SCALE GENOMIC DNA]</scope>
    <source>
        <strain evidence="3">DSM 10527 / NCIMB 13988 / SH1</strain>
    </source>
</reference>
<dbReference type="InParanoid" id="Q7UHT3"/>
<accession>Q7UHT3</accession>
<keyword evidence="1" id="KW-1133">Transmembrane helix</keyword>
<keyword evidence="3" id="KW-1185">Reference proteome</keyword>
<evidence type="ECO:0000256" key="1">
    <source>
        <dbReference type="SAM" id="Phobius"/>
    </source>
</evidence>
<keyword evidence="1" id="KW-0472">Membrane</keyword>
<feature type="transmembrane region" description="Helical" evidence="1">
    <location>
        <begin position="70"/>
        <end position="87"/>
    </location>
</feature>
<proteinExistence type="predicted"/>
<evidence type="ECO:0008006" key="4">
    <source>
        <dbReference type="Google" id="ProtNLM"/>
    </source>
</evidence>
<dbReference type="EnsemblBacteria" id="CAD77886">
    <property type="protein sequence ID" value="CAD77886"/>
    <property type="gene ID" value="RB12999"/>
</dbReference>
<dbReference type="HOGENOM" id="CLU_1843543_0_0_0"/>
<sequence>MDPTGGTHRLVCFSFKGSLMFAGGLVLASTLIFFAVWLQRSEQVGWSHERFDEEIDQSYMQRRRRSRKRVNFLFLVCGILVLVATLATPRNHAIWLCCWISVMLSLMTILMLAGLDALRTMRHVRHRLDHLRQKRRKSS</sequence>
<keyword evidence="1" id="KW-0812">Transmembrane</keyword>
<name>Q7UHT3_RHOBA</name>
<feature type="transmembrane region" description="Helical" evidence="1">
    <location>
        <begin position="93"/>
        <end position="118"/>
    </location>
</feature>
<protein>
    <recommendedName>
        <fullName evidence="4">Transmembrane protein</fullName>
    </recommendedName>
</protein>
<organism evidence="2 3">
    <name type="scientific">Rhodopirellula baltica (strain DSM 10527 / NCIMB 13988 / SH1)</name>
    <dbReference type="NCBI Taxonomy" id="243090"/>
    <lineage>
        <taxon>Bacteria</taxon>
        <taxon>Pseudomonadati</taxon>
        <taxon>Planctomycetota</taxon>
        <taxon>Planctomycetia</taxon>
        <taxon>Pirellulales</taxon>
        <taxon>Pirellulaceae</taxon>
        <taxon>Rhodopirellula</taxon>
    </lineage>
</organism>
<evidence type="ECO:0000313" key="3">
    <source>
        <dbReference type="Proteomes" id="UP000001025"/>
    </source>
</evidence>
<evidence type="ECO:0000313" key="2">
    <source>
        <dbReference type="EMBL" id="CAD77886.1"/>
    </source>
</evidence>
<dbReference type="PATRIC" id="fig|243090.15.peg.6290"/>
<gene>
    <name evidence="2" type="ordered locus">RB12999</name>
</gene>
<dbReference type="OrthoDB" id="284519at2"/>
<feature type="transmembrane region" description="Helical" evidence="1">
    <location>
        <begin position="20"/>
        <end position="38"/>
    </location>
</feature>
<dbReference type="KEGG" id="rba:RB12999"/>
<dbReference type="EMBL" id="BX294156">
    <property type="protein sequence ID" value="CAD77886.1"/>
    <property type="molecule type" value="Genomic_DNA"/>
</dbReference>
<dbReference type="Proteomes" id="UP000001025">
    <property type="component" value="Chromosome"/>
</dbReference>
<dbReference type="AlphaFoldDB" id="Q7UHT3"/>